<proteinExistence type="predicted"/>
<accession>A0A1C3XUW7</accession>
<protein>
    <submittedName>
        <fullName evidence="1">Uncharacterized protein</fullName>
    </submittedName>
</protein>
<name>A0A1C3XUW7_9BRAD</name>
<dbReference type="Proteomes" id="UP000199184">
    <property type="component" value="Unassembled WGS sequence"/>
</dbReference>
<keyword evidence="2" id="KW-1185">Reference proteome</keyword>
<evidence type="ECO:0000313" key="1">
    <source>
        <dbReference type="EMBL" id="SCB56040.1"/>
    </source>
</evidence>
<dbReference type="EMBL" id="FMAI01000068">
    <property type="protein sequence ID" value="SCB56040.1"/>
    <property type="molecule type" value="Genomic_DNA"/>
</dbReference>
<evidence type="ECO:0000313" key="2">
    <source>
        <dbReference type="Proteomes" id="UP000199184"/>
    </source>
</evidence>
<organism evidence="1 2">
    <name type="scientific">Bradyrhizobium shewense</name>
    <dbReference type="NCBI Taxonomy" id="1761772"/>
    <lineage>
        <taxon>Bacteria</taxon>
        <taxon>Pseudomonadati</taxon>
        <taxon>Pseudomonadota</taxon>
        <taxon>Alphaproteobacteria</taxon>
        <taxon>Hyphomicrobiales</taxon>
        <taxon>Nitrobacteraceae</taxon>
        <taxon>Bradyrhizobium</taxon>
    </lineage>
</organism>
<sequence>MLADVVELHSAQEAAGLDWREALLKRARAAIKVTVRIASPEMFLNAELLPHVNCSPMARERRGSDLSMATRKELKSALARR</sequence>
<reference evidence="2" key="1">
    <citation type="submission" date="2016-08" db="EMBL/GenBank/DDBJ databases">
        <authorList>
            <person name="Varghese N."/>
            <person name="Submissions Spin"/>
        </authorList>
    </citation>
    <scope>NUCLEOTIDE SEQUENCE [LARGE SCALE GENOMIC DNA]</scope>
    <source>
        <strain evidence="2">ERR11</strain>
    </source>
</reference>
<dbReference type="AlphaFoldDB" id="A0A1C3XUW7"/>
<gene>
    <name evidence="1" type="ORF">GA0061098_10685</name>
</gene>